<evidence type="ECO:0000256" key="3">
    <source>
        <dbReference type="ARBA" id="ARBA00023295"/>
    </source>
</evidence>
<evidence type="ECO:0000256" key="8">
    <source>
        <dbReference type="ARBA" id="ARBA00079982"/>
    </source>
</evidence>
<evidence type="ECO:0000313" key="11">
    <source>
        <dbReference type="Ensembl" id="ENSPCOP00000006149.1"/>
    </source>
</evidence>
<dbReference type="InterPro" id="IPR008928">
    <property type="entry name" value="6-hairpin_glycosidase_sf"/>
</dbReference>
<comment type="similarity">
    <text evidence="1">Belongs to the glycosyl hydrolase 65 family.</text>
</comment>
<feature type="domain" description="Glycoside hydrolase family 65 central catalytic" evidence="10">
    <location>
        <begin position="110"/>
        <end position="281"/>
    </location>
</feature>
<dbReference type="GO" id="GO:0005975">
    <property type="term" value="P:carbohydrate metabolic process"/>
    <property type="evidence" value="ECO:0007669"/>
    <property type="project" value="InterPro"/>
</dbReference>
<accession>A0A2K6EWP1</accession>
<comment type="function">
    <text evidence="5">Catalyzes the hydrolysis of glucose from the disaccharide unit linked to hydroxylysine residues of collagen and collagen-like proteins.</text>
</comment>
<evidence type="ECO:0000259" key="10">
    <source>
        <dbReference type="Pfam" id="PF03632"/>
    </source>
</evidence>
<dbReference type="AlphaFoldDB" id="A0A2K6EWP1"/>
<dbReference type="Ensembl" id="ENSPCOT00000016654.1">
    <property type="protein sequence ID" value="ENSPCOP00000006149.1"/>
    <property type="gene ID" value="ENSPCOG00000014189.1"/>
</dbReference>
<reference evidence="11" key="1">
    <citation type="submission" date="2025-08" db="UniProtKB">
        <authorList>
            <consortium name="Ensembl"/>
        </authorList>
    </citation>
    <scope>IDENTIFICATION</scope>
</reference>
<reference evidence="11" key="2">
    <citation type="submission" date="2025-09" db="UniProtKB">
        <authorList>
            <consortium name="Ensembl"/>
        </authorList>
    </citation>
    <scope>IDENTIFICATION</scope>
</reference>
<evidence type="ECO:0000256" key="5">
    <source>
        <dbReference type="ARBA" id="ARBA00053339"/>
    </source>
</evidence>
<dbReference type="GO" id="GO:0005829">
    <property type="term" value="C:cytosol"/>
    <property type="evidence" value="ECO:0007669"/>
    <property type="project" value="TreeGrafter"/>
</dbReference>
<sequence length="468" mass="50754">MLWTPAPPALTLGEGEEDGTWDFLTVVGSSQAEARACLTEAMQLQAGGALYSTHTRAWARLWAGCGLDVAGPLPLRQALRGSLYYLLSALPQPEATGYICHGLSPGGLSNGSRGECYWGHVFWDQELWMFPLVLMLHPEAARAILEYRVRTLGGALQNARNLGYQGAKFAWESAGSGLEVCPEDIYGTQEIHVNGAVVLAFELYYHATQDLQLFREAGGWDVVSAVAEFWCSRVEWSPGEEKYHLRGVMPPDEYHAGVNNSVYTNVLAQNSLRFAAALSMFAVGWMELKEPARARDLLDRSFANAAEPFKVWTENADGSGAVNFLTGMGGFLQAVLFGCTGFRVTRAGVTFDPMCLAGVPRVWVSGVSYQGNKLNFSFSEDSVTVEMTAQAGPRGAPLEAELWPSRARLPLRPGNKISFARSAGRIQRSALQLPASPGSGSTRHLPTLRFTLGPSSPAECLTQSPAPE</sequence>
<evidence type="ECO:0000256" key="7">
    <source>
        <dbReference type="ARBA" id="ARBA00071505"/>
    </source>
</evidence>
<dbReference type="Proteomes" id="UP000233160">
    <property type="component" value="Unassembled WGS sequence"/>
</dbReference>
<feature type="region of interest" description="Disordered" evidence="9">
    <location>
        <begin position="431"/>
        <end position="468"/>
    </location>
</feature>
<dbReference type="GeneTree" id="ENSGT00390000006297"/>
<proteinExistence type="inferred from homology"/>
<evidence type="ECO:0000256" key="1">
    <source>
        <dbReference type="ARBA" id="ARBA00006768"/>
    </source>
</evidence>
<dbReference type="InterPro" id="IPR012341">
    <property type="entry name" value="6hp_glycosidase-like_sf"/>
</dbReference>
<dbReference type="SUPFAM" id="SSF48208">
    <property type="entry name" value="Six-hairpin glycosidases"/>
    <property type="match status" value="2"/>
</dbReference>
<evidence type="ECO:0000256" key="4">
    <source>
        <dbReference type="ARBA" id="ARBA00051415"/>
    </source>
</evidence>
<name>A0A2K6EWP1_PROCO</name>
<dbReference type="PANTHER" id="PTHR11051:SF8">
    <property type="entry name" value="PROTEIN-GLUCOSYLGALACTOSYLHYDROXYLYSINE GLUCOSIDASE"/>
    <property type="match status" value="1"/>
</dbReference>
<comment type="catalytic activity">
    <reaction evidence="4">
        <text>(5R)-5-O-[alpha-D-glucosyl-(1-&gt;2)-beta-D-galactosyl]-5-hydroxy-L-lysyl-[collagen] + H2O = (5R)-5-O-(beta-D-galactosyl)-5-hydroxy-L-lysyl-[collagen] + D-glucose</text>
        <dbReference type="Rhea" id="RHEA:11068"/>
        <dbReference type="Rhea" id="RHEA-COMP:12753"/>
        <dbReference type="Rhea" id="RHEA-COMP:12754"/>
        <dbReference type="ChEBI" id="CHEBI:4167"/>
        <dbReference type="ChEBI" id="CHEBI:15377"/>
        <dbReference type="ChEBI" id="CHEBI:133443"/>
        <dbReference type="ChEBI" id="CHEBI:133452"/>
        <dbReference type="EC" id="3.2.1.107"/>
    </reaction>
</comment>
<organism evidence="11 12">
    <name type="scientific">Propithecus coquereli</name>
    <name type="common">Coquerel's sifaka</name>
    <name type="synonym">Propithecus verreauxi coquereli</name>
    <dbReference type="NCBI Taxonomy" id="379532"/>
    <lineage>
        <taxon>Eukaryota</taxon>
        <taxon>Metazoa</taxon>
        <taxon>Chordata</taxon>
        <taxon>Craniata</taxon>
        <taxon>Vertebrata</taxon>
        <taxon>Euteleostomi</taxon>
        <taxon>Mammalia</taxon>
        <taxon>Eutheria</taxon>
        <taxon>Euarchontoglires</taxon>
        <taxon>Primates</taxon>
        <taxon>Strepsirrhini</taxon>
        <taxon>Lemuriformes</taxon>
        <taxon>Indriidae</taxon>
        <taxon>Propithecus</taxon>
    </lineage>
</organism>
<keyword evidence="2" id="KW-0378">Hydrolase</keyword>
<dbReference type="PANTHER" id="PTHR11051">
    <property type="entry name" value="GLYCOSYL HYDROLASE-RELATED"/>
    <property type="match status" value="1"/>
</dbReference>
<gene>
    <name evidence="11" type="primary">PGGHG</name>
</gene>
<dbReference type="EC" id="3.2.1.107" evidence="6"/>
<dbReference type="GO" id="GO:0047402">
    <property type="term" value="F:protein-glucosylgalactosylhydroxylysine glucosidase activity"/>
    <property type="evidence" value="ECO:0007669"/>
    <property type="project" value="UniProtKB-EC"/>
</dbReference>
<dbReference type="FunFam" id="1.50.10.10:FF:000023">
    <property type="entry name" value="Protein-glucosylgalactosylhydroxylysine glucosidase"/>
    <property type="match status" value="1"/>
</dbReference>
<keyword evidence="12" id="KW-1185">Reference proteome</keyword>
<protein>
    <recommendedName>
        <fullName evidence="7">Protein-glucosylgalactosylhydroxylysine glucosidase</fullName>
        <ecNumber evidence="6">3.2.1.107</ecNumber>
    </recommendedName>
    <alternativeName>
        <fullName evidence="8">Acid trehalase-like protein 1</fullName>
    </alternativeName>
</protein>
<dbReference type="InterPro" id="IPR005195">
    <property type="entry name" value="Glyco_hydro_65_M"/>
</dbReference>
<evidence type="ECO:0000256" key="6">
    <source>
        <dbReference type="ARBA" id="ARBA00066430"/>
    </source>
</evidence>
<evidence type="ECO:0000256" key="9">
    <source>
        <dbReference type="SAM" id="MobiDB-lite"/>
    </source>
</evidence>
<dbReference type="Gene3D" id="1.50.10.10">
    <property type="match status" value="1"/>
</dbReference>
<dbReference type="Pfam" id="PF03632">
    <property type="entry name" value="Glyco_hydro_65m"/>
    <property type="match status" value="1"/>
</dbReference>
<evidence type="ECO:0000313" key="12">
    <source>
        <dbReference type="Proteomes" id="UP000233160"/>
    </source>
</evidence>
<evidence type="ECO:0000256" key="2">
    <source>
        <dbReference type="ARBA" id="ARBA00022801"/>
    </source>
</evidence>
<keyword evidence="3" id="KW-0326">Glycosidase</keyword>